<comment type="catalytic activity">
    <reaction evidence="10">
        <text>8-oxo-dGTP + H2O = 8-oxo-dGMP + diphosphate + H(+)</text>
        <dbReference type="Rhea" id="RHEA:31575"/>
        <dbReference type="ChEBI" id="CHEBI:15377"/>
        <dbReference type="ChEBI" id="CHEBI:15378"/>
        <dbReference type="ChEBI" id="CHEBI:33019"/>
        <dbReference type="ChEBI" id="CHEBI:63224"/>
        <dbReference type="ChEBI" id="CHEBI:77896"/>
        <dbReference type="EC" id="3.6.1.55"/>
    </reaction>
</comment>
<feature type="domain" description="Nudix hydrolase" evidence="12">
    <location>
        <begin position="1"/>
        <end position="120"/>
    </location>
</feature>
<gene>
    <name evidence="13" type="ORF">UY23_C0006G0014</name>
</gene>
<dbReference type="GO" id="GO:0008413">
    <property type="term" value="F:8-oxo-7,8-dihydroguanosine triphosphate pyrophosphatase activity"/>
    <property type="evidence" value="ECO:0007669"/>
    <property type="project" value="TreeGrafter"/>
</dbReference>
<dbReference type="Gene3D" id="3.90.79.10">
    <property type="entry name" value="Nucleoside Triphosphate Pyrophosphohydrolase"/>
    <property type="match status" value="1"/>
</dbReference>
<comment type="caution">
    <text evidence="13">The sequence shown here is derived from an EMBL/GenBank/DDBJ whole genome shotgun (WGS) entry which is preliminary data.</text>
</comment>
<comment type="similarity">
    <text evidence="2">Belongs to the Nudix hydrolase family.</text>
</comment>
<evidence type="ECO:0000259" key="12">
    <source>
        <dbReference type="PROSITE" id="PS51462"/>
    </source>
</evidence>
<keyword evidence="4" id="KW-0235">DNA replication</keyword>
<keyword evidence="3" id="KW-0515">Mutator protein</keyword>
<keyword evidence="8" id="KW-0460">Magnesium</keyword>
<dbReference type="Proteomes" id="UP000034956">
    <property type="component" value="Unassembled WGS sequence"/>
</dbReference>
<dbReference type="Pfam" id="PF00293">
    <property type="entry name" value="NUDIX"/>
    <property type="match status" value="1"/>
</dbReference>
<proteinExistence type="inferred from homology"/>
<evidence type="ECO:0000256" key="7">
    <source>
        <dbReference type="ARBA" id="ARBA00022801"/>
    </source>
</evidence>
<dbReference type="EMBL" id="LCPF01000006">
    <property type="protein sequence ID" value="KKU90805.1"/>
    <property type="molecule type" value="Genomic_DNA"/>
</dbReference>
<evidence type="ECO:0000256" key="10">
    <source>
        <dbReference type="ARBA" id="ARBA00035861"/>
    </source>
</evidence>
<keyword evidence="6" id="KW-0227">DNA damage</keyword>
<keyword evidence="5" id="KW-0479">Metal-binding</keyword>
<evidence type="ECO:0000256" key="11">
    <source>
        <dbReference type="ARBA" id="ARBA00038905"/>
    </source>
</evidence>
<reference evidence="13 14" key="1">
    <citation type="journal article" date="2015" name="Nature">
        <title>rRNA introns, odd ribosomes, and small enigmatic genomes across a large radiation of phyla.</title>
        <authorList>
            <person name="Brown C.T."/>
            <person name="Hug L.A."/>
            <person name="Thomas B.C."/>
            <person name="Sharon I."/>
            <person name="Castelle C.J."/>
            <person name="Singh A."/>
            <person name="Wilkins M.J."/>
            <person name="Williams K.H."/>
            <person name="Banfield J.F."/>
        </authorList>
    </citation>
    <scope>NUCLEOTIDE SEQUENCE [LARGE SCALE GENOMIC DNA]</scope>
</reference>
<sequence>MIIDNNKIILIKRVRSNGTYWVFPGGGVEKGEDKIQALKRECKEELGIDVKVDDLFFNKKVEESDIIQDQYWYLCRQIGGRLGTGEGPEFQKDKGYDGTHNIESILVKDIKNLDLLPKEVRDLVYSKFVN</sequence>
<dbReference type="GO" id="GO:0006281">
    <property type="term" value="P:DNA repair"/>
    <property type="evidence" value="ECO:0007669"/>
    <property type="project" value="UniProtKB-KW"/>
</dbReference>
<dbReference type="PROSITE" id="PS51462">
    <property type="entry name" value="NUDIX"/>
    <property type="match status" value="1"/>
</dbReference>
<dbReference type="GO" id="GO:0046872">
    <property type="term" value="F:metal ion binding"/>
    <property type="evidence" value="ECO:0007669"/>
    <property type="project" value="UniProtKB-KW"/>
</dbReference>
<evidence type="ECO:0000256" key="1">
    <source>
        <dbReference type="ARBA" id="ARBA00001946"/>
    </source>
</evidence>
<dbReference type="InterPro" id="IPR000086">
    <property type="entry name" value="NUDIX_hydrolase_dom"/>
</dbReference>
<evidence type="ECO:0000256" key="3">
    <source>
        <dbReference type="ARBA" id="ARBA00022457"/>
    </source>
</evidence>
<dbReference type="GO" id="GO:0044716">
    <property type="term" value="F:8-oxo-GDP phosphatase activity"/>
    <property type="evidence" value="ECO:0007669"/>
    <property type="project" value="TreeGrafter"/>
</dbReference>
<evidence type="ECO:0000256" key="6">
    <source>
        <dbReference type="ARBA" id="ARBA00022763"/>
    </source>
</evidence>
<evidence type="ECO:0000256" key="9">
    <source>
        <dbReference type="ARBA" id="ARBA00023204"/>
    </source>
</evidence>
<keyword evidence="7 13" id="KW-0378">Hydrolase</keyword>
<evidence type="ECO:0000313" key="14">
    <source>
        <dbReference type="Proteomes" id="UP000034956"/>
    </source>
</evidence>
<evidence type="ECO:0000256" key="8">
    <source>
        <dbReference type="ARBA" id="ARBA00022842"/>
    </source>
</evidence>
<dbReference type="GO" id="GO:0035539">
    <property type="term" value="F:8-oxo-7,8-dihydrodeoxyguanosine triphosphate pyrophosphatase activity"/>
    <property type="evidence" value="ECO:0007669"/>
    <property type="project" value="UniProtKB-EC"/>
</dbReference>
<dbReference type="SUPFAM" id="SSF55811">
    <property type="entry name" value="Nudix"/>
    <property type="match status" value="1"/>
</dbReference>
<keyword evidence="9" id="KW-0234">DNA repair</keyword>
<dbReference type="GO" id="GO:0006260">
    <property type="term" value="P:DNA replication"/>
    <property type="evidence" value="ECO:0007669"/>
    <property type="project" value="UniProtKB-KW"/>
</dbReference>
<name>A0A0G1X8V0_9BACT</name>
<dbReference type="GO" id="GO:0044715">
    <property type="term" value="F:8-oxo-dGDP phosphatase activity"/>
    <property type="evidence" value="ECO:0007669"/>
    <property type="project" value="TreeGrafter"/>
</dbReference>
<dbReference type="PANTHER" id="PTHR47707:SF1">
    <property type="entry name" value="NUDIX HYDROLASE FAMILY PROTEIN"/>
    <property type="match status" value="1"/>
</dbReference>
<evidence type="ECO:0000313" key="13">
    <source>
        <dbReference type="EMBL" id="KKU90805.1"/>
    </source>
</evidence>
<accession>A0A0G1X8V0</accession>
<evidence type="ECO:0000256" key="4">
    <source>
        <dbReference type="ARBA" id="ARBA00022705"/>
    </source>
</evidence>
<evidence type="ECO:0000256" key="2">
    <source>
        <dbReference type="ARBA" id="ARBA00005582"/>
    </source>
</evidence>
<dbReference type="AlphaFoldDB" id="A0A0G1X8V0"/>
<comment type="cofactor">
    <cofactor evidence="1">
        <name>Mg(2+)</name>
        <dbReference type="ChEBI" id="CHEBI:18420"/>
    </cofactor>
</comment>
<evidence type="ECO:0000256" key="5">
    <source>
        <dbReference type="ARBA" id="ARBA00022723"/>
    </source>
</evidence>
<organism evidence="13 14">
    <name type="scientific">Candidatus Jorgensenbacteria bacterium GW2011_GWA1_48_11</name>
    <dbReference type="NCBI Taxonomy" id="1618660"/>
    <lineage>
        <taxon>Bacteria</taxon>
        <taxon>Candidatus Joergenseniibacteriota</taxon>
    </lineage>
</organism>
<dbReference type="PANTHER" id="PTHR47707">
    <property type="entry name" value="8-OXO-DGTP DIPHOSPHATASE"/>
    <property type="match status" value="1"/>
</dbReference>
<dbReference type="InterPro" id="IPR047127">
    <property type="entry name" value="MutT-like"/>
</dbReference>
<dbReference type="PRINTS" id="PR00502">
    <property type="entry name" value="NUDIXFAMILY"/>
</dbReference>
<dbReference type="InterPro" id="IPR020476">
    <property type="entry name" value="Nudix_hydrolase"/>
</dbReference>
<protein>
    <recommendedName>
        <fullName evidence="11">8-oxo-dGTP diphosphatase</fullName>
        <ecNumber evidence="11">3.6.1.55</ecNumber>
    </recommendedName>
</protein>
<dbReference type="EC" id="3.6.1.55" evidence="11"/>
<dbReference type="InterPro" id="IPR015797">
    <property type="entry name" value="NUDIX_hydrolase-like_dom_sf"/>
</dbReference>